<sequence>MDNVFVKAKGLRKKPYFKIVSDHTLFERVDLSVCSLVPYAPDHNLDEDSWFSLSEFSKREYCPSFLKDEFDSKNYDELPKKYFSKIAFIFFISKW</sequence>
<proteinExistence type="predicted"/>
<evidence type="ECO:0000313" key="2">
    <source>
        <dbReference type="Proteomes" id="UP000277930"/>
    </source>
</evidence>
<evidence type="ECO:0000313" key="1">
    <source>
        <dbReference type="EMBL" id="VED38042.1"/>
    </source>
</evidence>
<gene>
    <name evidence="1" type="ORF">NCTC9702_05394</name>
</gene>
<dbReference type="AlphaFoldDB" id="A0A447Y423"/>
<dbReference type="EMBL" id="LR134246">
    <property type="protein sequence ID" value="VED38042.1"/>
    <property type="molecule type" value="Genomic_DNA"/>
</dbReference>
<name>A0A447Y423_ECOLX</name>
<accession>A0A447Y423</accession>
<protein>
    <submittedName>
        <fullName evidence="1">Uncharacterized protein</fullName>
    </submittedName>
</protein>
<organism evidence="1 2">
    <name type="scientific">Escherichia coli</name>
    <dbReference type="NCBI Taxonomy" id="562"/>
    <lineage>
        <taxon>Bacteria</taxon>
        <taxon>Pseudomonadati</taxon>
        <taxon>Pseudomonadota</taxon>
        <taxon>Gammaproteobacteria</taxon>
        <taxon>Enterobacterales</taxon>
        <taxon>Enterobacteriaceae</taxon>
        <taxon>Escherichia</taxon>
    </lineage>
</organism>
<reference evidence="1 2" key="1">
    <citation type="submission" date="2018-12" db="EMBL/GenBank/DDBJ databases">
        <authorList>
            <consortium name="Pathogen Informatics"/>
        </authorList>
    </citation>
    <scope>NUCLEOTIDE SEQUENCE [LARGE SCALE GENOMIC DNA]</scope>
    <source>
        <strain evidence="1 2">NCTC9702</strain>
    </source>
</reference>
<dbReference type="Proteomes" id="UP000277930">
    <property type="component" value="Chromosome 1"/>
</dbReference>